<gene>
    <name evidence="3" type="primary">bma-atg-9</name>
    <name evidence="2 3" type="ORF">Bm12287</name>
    <name evidence="2" type="ORF">BM_Bm12287</name>
</gene>
<reference evidence="2" key="2">
    <citation type="submission" date="2012-12" db="EMBL/GenBank/DDBJ databases">
        <authorList>
            <person name="Gao Y.W."/>
            <person name="Fan S.T."/>
            <person name="Sun H.T."/>
            <person name="Wang Z."/>
            <person name="Gao X.L."/>
            <person name="Li Y.G."/>
            <person name="Wang T.C."/>
            <person name="Zhang K."/>
            <person name="Xu W.W."/>
            <person name="Yu Z.J."/>
            <person name="Xia X.Z."/>
        </authorList>
    </citation>
    <scope>NUCLEOTIDE SEQUENCE</scope>
    <source>
        <strain evidence="2">FR3</strain>
    </source>
</reference>
<reference evidence="2" key="1">
    <citation type="journal article" date="2007" name="Science">
        <title>Draft genome of the filarial nematode parasite Brugia malayi.</title>
        <authorList>
            <person name="Ghedin E."/>
            <person name="Wang S."/>
            <person name="Spiro D."/>
            <person name="Caler E."/>
            <person name="Zhao Q."/>
            <person name="Crabtree J."/>
            <person name="Allen J.E."/>
            <person name="Delcher A.L."/>
            <person name="Guiliano D.B."/>
            <person name="Miranda-Saavedra D."/>
            <person name="Angiuoli S.V."/>
            <person name="Creasy T."/>
            <person name="Amedeo P."/>
            <person name="Haas B."/>
            <person name="El-Sayed N.M."/>
            <person name="Wortman J.R."/>
            <person name="Feldblyum T."/>
            <person name="Tallon L."/>
            <person name="Schatz M."/>
            <person name="Shumway M."/>
            <person name="Koo H."/>
            <person name="Salzberg S.L."/>
            <person name="Schobel S."/>
            <person name="Pertea M."/>
            <person name="Pop M."/>
            <person name="White O."/>
            <person name="Barton G.J."/>
            <person name="Carlow C.K."/>
            <person name="Crawford M.J."/>
            <person name="Daub J."/>
            <person name="Dimmic M.W."/>
            <person name="Estes C.F."/>
            <person name="Foster J.M."/>
            <person name="Ganatra M."/>
            <person name="Gregory W.F."/>
            <person name="Johnson N.M."/>
            <person name="Jin J."/>
            <person name="Komuniecki R."/>
            <person name="Korf I."/>
            <person name="Kumar S."/>
            <person name="Laney S."/>
            <person name="Li B.W."/>
            <person name="Li W."/>
            <person name="Lindblom T.H."/>
            <person name="Lustigman S."/>
            <person name="Ma D."/>
            <person name="Maina C.V."/>
            <person name="Martin D.M."/>
            <person name="McCarter J.P."/>
            <person name="McReynolds L."/>
            <person name="Mitreva M."/>
            <person name="Nutman T.B."/>
            <person name="Parkinson J."/>
            <person name="Peregrin-Alvarez J.M."/>
            <person name="Poole C."/>
            <person name="Ren Q."/>
            <person name="Saunders L."/>
            <person name="Sluder A.E."/>
            <person name="Smith K."/>
            <person name="Stanke M."/>
            <person name="Unnasch T.R."/>
            <person name="Ware J."/>
            <person name="Wei A.D."/>
            <person name="Weil G."/>
            <person name="Williams D.J."/>
            <person name="Zhang Y."/>
            <person name="Williams S.A."/>
            <person name="Fraser-Liggett C."/>
            <person name="Slatko B."/>
            <person name="Blaxter M.L."/>
            <person name="Scott A.L."/>
        </authorList>
    </citation>
    <scope>NUCLEOTIDE SEQUENCE</scope>
    <source>
        <strain evidence="2">FR3</strain>
    </source>
</reference>
<evidence type="ECO:0000313" key="3">
    <source>
        <dbReference type="WormBase" id="Bm12287"/>
    </source>
</evidence>
<organism evidence="2">
    <name type="scientific">Brugia malayi</name>
    <name type="common">Filarial nematode worm</name>
    <dbReference type="NCBI Taxonomy" id="6279"/>
    <lineage>
        <taxon>Eukaryota</taxon>
        <taxon>Metazoa</taxon>
        <taxon>Ecdysozoa</taxon>
        <taxon>Nematoda</taxon>
        <taxon>Chromadorea</taxon>
        <taxon>Rhabditida</taxon>
        <taxon>Spirurina</taxon>
        <taxon>Spiruromorpha</taxon>
        <taxon>Filarioidea</taxon>
        <taxon>Onchocercidae</taxon>
        <taxon>Brugia</taxon>
    </lineage>
</organism>
<dbReference type="WormBase" id="Bm12287">
    <property type="protein sequence ID" value="BM32219"/>
    <property type="gene ID" value="WBGene00232548"/>
    <property type="gene designation" value="Bma-atg-9"/>
</dbReference>
<accession>A0A0J9YFH6</accession>
<evidence type="ECO:0000313" key="2">
    <source>
        <dbReference type="EMBL" id="CDQ07956.1"/>
    </source>
</evidence>
<name>A0A0J9YFH6_BRUMA</name>
<feature type="region of interest" description="Disordered" evidence="1">
    <location>
        <begin position="157"/>
        <end position="190"/>
    </location>
</feature>
<proteinExistence type="predicted"/>
<evidence type="ECO:0000256" key="1">
    <source>
        <dbReference type="SAM" id="MobiDB-lite"/>
    </source>
</evidence>
<dbReference type="AlphaFoldDB" id="A0A0J9YFH6"/>
<dbReference type="EMBL" id="LN861894">
    <property type="protein sequence ID" value="CDQ07956.1"/>
    <property type="molecule type" value="Genomic_DNA"/>
</dbReference>
<sequence>MTQDINTLKDGVVMDDNILLNSLHSFNFNTDQQLRRFIGGQPSFVSFRNPDLFSGAANMSLHGERKNHIGDMVLTSQTTALSIVYLRNLHANYDNRRLEIVSSPTTMACRHVAQISPISPTVAPIVVETTVRGSDTVVEAAGSVWGVPAQSAISPLQASLSPRSDDEQLQQEITGDEQSPPGLSHNILNV</sequence>
<protein>
    <submittedName>
        <fullName evidence="2">Bm12287</fullName>
    </submittedName>
</protein>